<name>A0AAD6V8Z5_9AGAR</name>
<gene>
    <name evidence="2" type="ORF">GGX14DRAFT_400691</name>
</gene>
<comment type="caution">
    <text evidence="2">The sequence shown here is derived from an EMBL/GenBank/DDBJ whole genome shotgun (WGS) entry which is preliminary data.</text>
</comment>
<protein>
    <submittedName>
        <fullName evidence="2">Uncharacterized protein</fullName>
    </submittedName>
</protein>
<keyword evidence="3" id="KW-1185">Reference proteome</keyword>
<dbReference type="AlphaFoldDB" id="A0AAD6V8Z5"/>
<dbReference type="EMBL" id="JARJCW010000063">
    <property type="protein sequence ID" value="KAJ7200336.1"/>
    <property type="molecule type" value="Genomic_DNA"/>
</dbReference>
<reference evidence="2" key="1">
    <citation type="submission" date="2023-03" db="EMBL/GenBank/DDBJ databases">
        <title>Massive genome expansion in bonnet fungi (Mycena s.s.) driven by repeated elements and novel gene families across ecological guilds.</title>
        <authorList>
            <consortium name="Lawrence Berkeley National Laboratory"/>
            <person name="Harder C.B."/>
            <person name="Miyauchi S."/>
            <person name="Viragh M."/>
            <person name="Kuo A."/>
            <person name="Thoen E."/>
            <person name="Andreopoulos B."/>
            <person name="Lu D."/>
            <person name="Skrede I."/>
            <person name="Drula E."/>
            <person name="Henrissat B."/>
            <person name="Morin E."/>
            <person name="Kohler A."/>
            <person name="Barry K."/>
            <person name="LaButti K."/>
            <person name="Morin E."/>
            <person name="Salamov A."/>
            <person name="Lipzen A."/>
            <person name="Mereny Z."/>
            <person name="Hegedus B."/>
            <person name="Baldrian P."/>
            <person name="Stursova M."/>
            <person name="Weitz H."/>
            <person name="Taylor A."/>
            <person name="Grigoriev I.V."/>
            <person name="Nagy L.G."/>
            <person name="Martin F."/>
            <person name="Kauserud H."/>
        </authorList>
    </citation>
    <scope>NUCLEOTIDE SEQUENCE</scope>
    <source>
        <strain evidence="2">9144</strain>
    </source>
</reference>
<sequence>MSYPPPALSACNLVAVGFAPAARAAGWVWTVGRRVSACNPATPHPTAAPHSRHPPRTLRSMSDPPPASLPASLGRRARGRRRAADVGWRGGGRRTLCVPHPTRRPLVRAPAWDAECRVRGLPVAGASGGQGAAGGGRRVAGGGVFAHLPGTQSAGRAGCERQGRAVEASDEWRAAGGRWTQQQQTSAMGLEDDAAVLPLMPSVPLKLLTLMPQLMHLITIHGNLLTSTQVVGISIQPTDRSVNFN</sequence>
<evidence type="ECO:0000313" key="2">
    <source>
        <dbReference type="EMBL" id="KAJ7200336.1"/>
    </source>
</evidence>
<proteinExistence type="predicted"/>
<evidence type="ECO:0000256" key="1">
    <source>
        <dbReference type="SAM" id="MobiDB-lite"/>
    </source>
</evidence>
<dbReference type="Proteomes" id="UP001219525">
    <property type="component" value="Unassembled WGS sequence"/>
</dbReference>
<feature type="compositionally biased region" description="Low complexity" evidence="1">
    <location>
        <begin position="40"/>
        <end position="49"/>
    </location>
</feature>
<accession>A0AAD6V8Z5</accession>
<evidence type="ECO:0000313" key="3">
    <source>
        <dbReference type="Proteomes" id="UP001219525"/>
    </source>
</evidence>
<organism evidence="2 3">
    <name type="scientific">Mycena pura</name>
    <dbReference type="NCBI Taxonomy" id="153505"/>
    <lineage>
        <taxon>Eukaryota</taxon>
        <taxon>Fungi</taxon>
        <taxon>Dikarya</taxon>
        <taxon>Basidiomycota</taxon>
        <taxon>Agaricomycotina</taxon>
        <taxon>Agaricomycetes</taxon>
        <taxon>Agaricomycetidae</taxon>
        <taxon>Agaricales</taxon>
        <taxon>Marasmiineae</taxon>
        <taxon>Mycenaceae</taxon>
        <taxon>Mycena</taxon>
    </lineage>
</organism>
<feature type="region of interest" description="Disordered" evidence="1">
    <location>
        <begin position="39"/>
        <end position="89"/>
    </location>
</feature>